<name>A0A840AJB7_9HYPH</name>
<evidence type="ECO:0000313" key="2">
    <source>
        <dbReference type="Proteomes" id="UP000553963"/>
    </source>
</evidence>
<reference evidence="1 2" key="1">
    <citation type="submission" date="2020-08" db="EMBL/GenBank/DDBJ databases">
        <title>Genomic Encyclopedia of Type Strains, Phase IV (KMG-IV): sequencing the most valuable type-strain genomes for metagenomic binning, comparative biology and taxonomic classification.</title>
        <authorList>
            <person name="Goeker M."/>
        </authorList>
    </citation>
    <scope>NUCLEOTIDE SEQUENCE [LARGE SCALE GENOMIC DNA]</scope>
    <source>
        <strain evidence="1 2">DSM 25966</strain>
    </source>
</reference>
<evidence type="ECO:0000313" key="1">
    <source>
        <dbReference type="EMBL" id="MBB3929224.1"/>
    </source>
</evidence>
<comment type="caution">
    <text evidence="1">The sequence shown here is derived from an EMBL/GenBank/DDBJ whole genome shotgun (WGS) entry which is preliminary data.</text>
</comment>
<proteinExistence type="predicted"/>
<dbReference type="Proteomes" id="UP000553963">
    <property type="component" value="Unassembled WGS sequence"/>
</dbReference>
<dbReference type="EMBL" id="JACIDS010000001">
    <property type="protein sequence ID" value="MBB3929224.1"/>
    <property type="molecule type" value="Genomic_DNA"/>
</dbReference>
<keyword evidence="2" id="KW-1185">Reference proteome</keyword>
<dbReference type="AlphaFoldDB" id="A0A840AJB7"/>
<sequence length="32" mass="3415">MSVLLRDAAALIVLGSFVATVTLWSDLIARLV</sequence>
<gene>
    <name evidence="1" type="ORF">GGR25_000243</name>
</gene>
<protein>
    <submittedName>
        <fullName evidence="1">Uncharacterized protein</fullName>
    </submittedName>
</protein>
<organism evidence="1 2">
    <name type="scientific">Kaistia hirudinis</name>
    <dbReference type="NCBI Taxonomy" id="1293440"/>
    <lineage>
        <taxon>Bacteria</taxon>
        <taxon>Pseudomonadati</taxon>
        <taxon>Pseudomonadota</taxon>
        <taxon>Alphaproteobacteria</taxon>
        <taxon>Hyphomicrobiales</taxon>
        <taxon>Kaistiaceae</taxon>
        <taxon>Kaistia</taxon>
    </lineage>
</organism>
<accession>A0A840AJB7</accession>